<dbReference type="NCBIfam" id="TIGR01280">
    <property type="entry name" value="xseB"/>
    <property type="match status" value="1"/>
</dbReference>
<dbReference type="RefSeq" id="WP_006729111.1">
    <property type="nucleotide sequence ID" value="NZ_CABKQA010000003.1"/>
</dbReference>
<evidence type="ECO:0000256" key="3">
    <source>
        <dbReference type="ARBA" id="ARBA00022722"/>
    </source>
</evidence>
<accession>A0A6G7B9P4</accession>
<protein>
    <recommendedName>
        <fullName evidence="6">Exodeoxyribonuclease 7 small subunit</fullName>
        <ecNumber evidence="6">3.1.11.6</ecNumber>
    </recommendedName>
    <alternativeName>
        <fullName evidence="6">Exodeoxyribonuclease VII small subunit</fullName>
        <shortName evidence="6">Exonuclease VII small subunit</shortName>
    </alternativeName>
</protein>
<dbReference type="EC" id="3.1.11.6" evidence="6"/>
<dbReference type="SUPFAM" id="SSF116842">
    <property type="entry name" value="XseB-like"/>
    <property type="match status" value="1"/>
</dbReference>
<evidence type="ECO:0000313" key="7">
    <source>
        <dbReference type="EMBL" id="QIH23671.1"/>
    </source>
</evidence>
<evidence type="ECO:0000256" key="4">
    <source>
        <dbReference type="ARBA" id="ARBA00022801"/>
    </source>
</evidence>
<dbReference type="Gene3D" id="1.10.287.1040">
    <property type="entry name" value="Exonuclease VII, small subunit"/>
    <property type="match status" value="1"/>
</dbReference>
<evidence type="ECO:0000256" key="6">
    <source>
        <dbReference type="HAMAP-Rule" id="MF_00337"/>
    </source>
</evidence>
<comment type="subunit">
    <text evidence="6">Heterooligomer composed of large and small subunits.</text>
</comment>
<keyword evidence="3 6" id="KW-0540">Nuclease</keyword>
<gene>
    <name evidence="6" type="primary">xseB</name>
    <name evidence="7" type="ORF">G6Z83_02850</name>
</gene>
<dbReference type="AlphaFoldDB" id="A0A6G7B9P4"/>
<dbReference type="Proteomes" id="UP000501676">
    <property type="component" value="Chromosome"/>
</dbReference>
<dbReference type="PANTHER" id="PTHR34137:SF1">
    <property type="entry name" value="EXODEOXYRIBONUCLEASE 7 SMALL SUBUNIT"/>
    <property type="match status" value="1"/>
</dbReference>
<dbReference type="NCBIfam" id="NF002138">
    <property type="entry name" value="PRK00977.1-2"/>
    <property type="match status" value="1"/>
</dbReference>
<dbReference type="EMBL" id="CP049228">
    <property type="protein sequence ID" value="QIH23671.1"/>
    <property type="molecule type" value="Genomic_DNA"/>
</dbReference>
<comment type="catalytic activity">
    <reaction evidence="6">
        <text>Exonucleolytic cleavage in either 5'- to 3'- or 3'- to 5'-direction to yield nucleoside 5'-phosphates.</text>
        <dbReference type="EC" id="3.1.11.6"/>
    </reaction>
</comment>
<dbReference type="PANTHER" id="PTHR34137">
    <property type="entry name" value="EXODEOXYRIBONUCLEASE 7 SMALL SUBUNIT"/>
    <property type="match status" value="1"/>
</dbReference>
<dbReference type="GO" id="GO:0006308">
    <property type="term" value="P:DNA catabolic process"/>
    <property type="evidence" value="ECO:0007669"/>
    <property type="project" value="UniProtKB-UniRule"/>
</dbReference>
<dbReference type="GeneID" id="93221308"/>
<evidence type="ECO:0000313" key="8">
    <source>
        <dbReference type="Proteomes" id="UP000501676"/>
    </source>
</evidence>
<keyword evidence="5 6" id="KW-0269">Exonuclease</keyword>
<proteinExistence type="inferred from homology"/>
<dbReference type="GO" id="GO:0009318">
    <property type="term" value="C:exodeoxyribonuclease VII complex"/>
    <property type="evidence" value="ECO:0007669"/>
    <property type="project" value="UniProtKB-UniRule"/>
</dbReference>
<evidence type="ECO:0000256" key="1">
    <source>
        <dbReference type="ARBA" id="ARBA00009998"/>
    </source>
</evidence>
<keyword evidence="4 6" id="KW-0378">Hydrolase</keyword>
<dbReference type="GO" id="GO:0005829">
    <property type="term" value="C:cytosol"/>
    <property type="evidence" value="ECO:0007669"/>
    <property type="project" value="TreeGrafter"/>
</dbReference>
<dbReference type="Pfam" id="PF02609">
    <property type="entry name" value="Exonuc_VII_S"/>
    <property type="match status" value="1"/>
</dbReference>
<organism evidence="7 8">
    <name type="scientific">Lactobacillus iners</name>
    <dbReference type="NCBI Taxonomy" id="147802"/>
    <lineage>
        <taxon>Bacteria</taxon>
        <taxon>Bacillati</taxon>
        <taxon>Bacillota</taxon>
        <taxon>Bacilli</taxon>
        <taxon>Lactobacillales</taxon>
        <taxon>Lactobacillaceae</taxon>
        <taxon>Lactobacillus</taxon>
    </lineage>
</organism>
<sequence length="80" mass="9053">MSDQKNTFEEQLKQLQDIVTKLEGGNVPLEDALNQFQEGVKLSRELEQKLNDAEKIVAKLIDKDGNVKQLNPEDSNSPEE</sequence>
<keyword evidence="2 6" id="KW-0963">Cytoplasm</keyword>
<comment type="similarity">
    <text evidence="1 6">Belongs to the XseB family.</text>
</comment>
<dbReference type="GO" id="GO:0008855">
    <property type="term" value="F:exodeoxyribonuclease VII activity"/>
    <property type="evidence" value="ECO:0007669"/>
    <property type="project" value="UniProtKB-UniRule"/>
</dbReference>
<comment type="subcellular location">
    <subcellularLocation>
        <location evidence="6">Cytoplasm</location>
    </subcellularLocation>
</comment>
<comment type="function">
    <text evidence="6">Bidirectionally degrades single-stranded DNA into large acid-insoluble oligonucleotides, which are then degraded further into small acid-soluble oligonucleotides.</text>
</comment>
<dbReference type="HAMAP" id="MF_00337">
    <property type="entry name" value="Exonuc_7_S"/>
    <property type="match status" value="1"/>
</dbReference>
<evidence type="ECO:0000256" key="2">
    <source>
        <dbReference type="ARBA" id="ARBA00022490"/>
    </source>
</evidence>
<dbReference type="InterPro" id="IPR003761">
    <property type="entry name" value="Exonuc_VII_S"/>
</dbReference>
<evidence type="ECO:0000256" key="5">
    <source>
        <dbReference type="ARBA" id="ARBA00022839"/>
    </source>
</evidence>
<reference evidence="7 8" key="1">
    <citation type="submission" date="2020-02" db="EMBL/GenBank/DDBJ databases">
        <title>Complete genome sequences of six Lactobacillus iners strains isolated from the human vagina.</title>
        <authorList>
            <person name="France M.T."/>
            <person name="Rutt L."/>
            <person name="Narina S."/>
            <person name="Arbaugh S."/>
            <person name="Humphrys M.S."/>
            <person name="Ma B."/>
            <person name="Hayward M.R."/>
            <person name="Relman D."/>
            <person name="Kwon D.S."/>
            <person name="Ravel J."/>
        </authorList>
    </citation>
    <scope>NUCLEOTIDE SEQUENCE [LARGE SCALE GENOMIC DNA]</scope>
    <source>
        <strain evidence="7 8">C0210C1</strain>
    </source>
</reference>
<name>A0A6G7B9P4_9LACO</name>
<dbReference type="InterPro" id="IPR037004">
    <property type="entry name" value="Exonuc_VII_ssu_sf"/>
</dbReference>